<dbReference type="PANTHER" id="PTHR30024:SF47">
    <property type="entry name" value="TAURINE-BINDING PERIPLASMIC PROTEIN"/>
    <property type="match status" value="1"/>
</dbReference>
<keyword evidence="7" id="KW-1185">Reference proteome</keyword>
<dbReference type="PANTHER" id="PTHR30024">
    <property type="entry name" value="ALIPHATIC SULFONATES-BINDING PROTEIN-RELATED"/>
    <property type="match status" value="1"/>
</dbReference>
<accession>A0A2T0BNP4</accession>
<dbReference type="PROSITE" id="PS51257">
    <property type="entry name" value="PROKAR_LIPOPROTEIN"/>
    <property type="match status" value="1"/>
</dbReference>
<dbReference type="RefSeq" id="WP_106009164.1">
    <property type="nucleotide sequence ID" value="NZ_JALCPJ010000005.1"/>
</dbReference>
<dbReference type="Pfam" id="PF09084">
    <property type="entry name" value="NMT1"/>
    <property type="match status" value="1"/>
</dbReference>
<gene>
    <name evidence="6" type="ORF">CLLU_15570</name>
</gene>
<reference evidence="6 7" key="1">
    <citation type="submission" date="2018-03" db="EMBL/GenBank/DDBJ databases">
        <title>Genome sequence of Clostridium luticellarii DSM 29923.</title>
        <authorList>
            <person name="Poehlein A."/>
            <person name="Daniel R."/>
        </authorList>
    </citation>
    <scope>NUCLEOTIDE SEQUENCE [LARGE SCALE GENOMIC DNA]</scope>
    <source>
        <strain evidence="6 7">DSM 29923</strain>
    </source>
</reference>
<evidence type="ECO:0000256" key="1">
    <source>
        <dbReference type="ARBA" id="ARBA00004418"/>
    </source>
</evidence>
<protein>
    <submittedName>
        <fullName evidence="6">Alkanesulfonate transporter substrate-binding subunit</fullName>
    </submittedName>
</protein>
<comment type="subcellular location">
    <subcellularLocation>
        <location evidence="1">Periplasm</location>
    </subcellularLocation>
</comment>
<evidence type="ECO:0000259" key="5">
    <source>
        <dbReference type="Pfam" id="PF09084"/>
    </source>
</evidence>
<dbReference type="OrthoDB" id="9815602at2"/>
<dbReference type="CDD" id="cd01008">
    <property type="entry name" value="PBP2_NrtA_SsuA_CpmA_like"/>
    <property type="match status" value="1"/>
</dbReference>
<name>A0A2T0BNP4_9CLOT</name>
<sequence>MKKEFKFLMPLKVVSVFLVLVLGLTACGTSSAGNSTSNKKTASGKSGKVITINVGGYWGAGGLTTYDPLIVAQKLGYFKNIKIVDSSVPVGADTLAALTSGRIQAAHLQYSIAISAVAKGAKLKAVAAAHGGQNTSNLHFYVPKDSPIHGPQDLKGKSIGGIRIGDSAYYGLSDWLKKGGVSINDVKFVTVQPGQTFQVLEKNQLAGVGTWSDFEQKPIEESGKYRTLFTVYDLFPKGLIHCGLFLNQKFIDENPEAVKELTIGFEKANTWLQKNPEKGKELHVQIAKERGLDPSAIEKYYSVVDIRPHSLAKGSDAQYFIDKLEEYKYIPKGKVKVSDVQTNEFNPYAGKSE</sequence>
<proteinExistence type="inferred from homology"/>
<keyword evidence="3 4" id="KW-0732">Signal</keyword>
<evidence type="ECO:0000256" key="2">
    <source>
        <dbReference type="ARBA" id="ARBA00010742"/>
    </source>
</evidence>
<dbReference type="EMBL" id="PVXP01000016">
    <property type="protein sequence ID" value="PRR85487.1"/>
    <property type="molecule type" value="Genomic_DNA"/>
</dbReference>
<feature type="signal peptide" evidence="4">
    <location>
        <begin position="1"/>
        <end position="32"/>
    </location>
</feature>
<comment type="caution">
    <text evidence="6">The sequence shown here is derived from an EMBL/GenBank/DDBJ whole genome shotgun (WGS) entry which is preliminary data.</text>
</comment>
<evidence type="ECO:0000313" key="6">
    <source>
        <dbReference type="EMBL" id="PRR85487.1"/>
    </source>
</evidence>
<evidence type="ECO:0000256" key="3">
    <source>
        <dbReference type="ARBA" id="ARBA00022729"/>
    </source>
</evidence>
<comment type="similarity">
    <text evidence="2">Belongs to the bacterial solute-binding protein SsuA/TauA family.</text>
</comment>
<feature type="chain" id="PRO_5015462777" evidence="4">
    <location>
        <begin position="33"/>
        <end position="353"/>
    </location>
</feature>
<organism evidence="6 7">
    <name type="scientific">Clostridium luticellarii</name>
    <dbReference type="NCBI Taxonomy" id="1691940"/>
    <lineage>
        <taxon>Bacteria</taxon>
        <taxon>Bacillati</taxon>
        <taxon>Bacillota</taxon>
        <taxon>Clostridia</taxon>
        <taxon>Eubacteriales</taxon>
        <taxon>Clostridiaceae</taxon>
        <taxon>Clostridium</taxon>
    </lineage>
</organism>
<evidence type="ECO:0000256" key="4">
    <source>
        <dbReference type="SAM" id="SignalP"/>
    </source>
</evidence>
<dbReference type="InterPro" id="IPR015168">
    <property type="entry name" value="SsuA/THI5"/>
</dbReference>
<dbReference type="Gene3D" id="3.40.190.10">
    <property type="entry name" value="Periplasmic binding protein-like II"/>
    <property type="match status" value="2"/>
</dbReference>
<dbReference type="SUPFAM" id="SSF53850">
    <property type="entry name" value="Periplasmic binding protein-like II"/>
    <property type="match status" value="1"/>
</dbReference>
<evidence type="ECO:0000313" key="7">
    <source>
        <dbReference type="Proteomes" id="UP000237798"/>
    </source>
</evidence>
<dbReference type="AlphaFoldDB" id="A0A2T0BNP4"/>
<dbReference type="Proteomes" id="UP000237798">
    <property type="component" value="Unassembled WGS sequence"/>
</dbReference>
<dbReference type="GO" id="GO:0042597">
    <property type="term" value="C:periplasmic space"/>
    <property type="evidence" value="ECO:0007669"/>
    <property type="project" value="UniProtKB-SubCell"/>
</dbReference>
<feature type="domain" description="SsuA/THI5-like" evidence="5">
    <location>
        <begin position="68"/>
        <end position="278"/>
    </location>
</feature>